<dbReference type="GeneID" id="85312456"/>
<dbReference type="RefSeq" id="XP_060278620.1">
    <property type="nucleotide sequence ID" value="XM_060429269.1"/>
</dbReference>
<comment type="caution">
    <text evidence="2">The sequence shown here is derived from an EMBL/GenBank/DDBJ whole genome shotgun (WGS) entry which is preliminary data.</text>
</comment>
<organism evidence="2 3">
    <name type="scientific">Phialemonium atrogriseum</name>
    <dbReference type="NCBI Taxonomy" id="1093897"/>
    <lineage>
        <taxon>Eukaryota</taxon>
        <taxon>Fungi</taxon>
        <taxon>Dikarya</taxon>
        <taxon>Ascomycota</taxon>
        <taxon>Pezizomycotina</taxon>
        <taxon>Sordariomycetes</taxon>
        <taxon>Sordariomycetidae</taxon>
        <taxon>Cephalothecales</taxon>
        <taxon>Cephalothecaceae</taxon>
        <taxon>Phialemonium</taxon>
    </lineage>
</organism>
<name>A0AAJ0BQX9_9PEZI</name>
<accession>A0AAJ0BQX9</accession>
<gene>
    <name evidence="2" type="ORF">QBC33DRAFT_552141</name>
</gene>
<feature type="domain" description="Small ribosomal subunit protein mS35 mitochondrial conserved" evidence="1">
    <location>
        <begin position="186"/>
        <end position="305"/>
    </location>
</feature>
<dbReference type="EMBL" id="MU839038">
    <property type="protein sequence ID" value="KAK1762407.1"/>
    <property type="molecule type" value="Genomic_DNA"/>
</dbReference>
<dbReference type="GO" id="GO:0005763">
    <property type="term" value="C:mitochondrial small ribosomal subunit"/>
    <property type="evidence" value="ECO:0007669"/>
    <property type="project" value="TreeGrafter"/>
</dbReference>
<dbReference type="PANTHER" id="PTHR13490:SF0">
    <property type="entry name" value="SMALL RIBOSOMAL SUBUNIT PROTEIN MS35"/>
    <property type="match status" value="1"/>
</dbReference>
<dbReference type="Pfam" id="PF10213">
    <property type="entry name" value="MRP-S28"/>
    <property type="match status" value="1"/>
</dbReference>
<dbReference type="GO" id="GO:0003735">
    <property type="term" value="F:structural constituent of ribosome"/>
    <property type="evidence" value="ECO:0007669"/>
    <property type="project" value="InterPro"/>
</dbReference>
<sequence length="378" mass="43339">MAAGAQSLRLCLRSYRQAPAFRALRPNTPQLRRALSTTTIARRREANDKDAVDLGFDRVYDNPGDVVDDLLRTELLPAKDRNQLAKAQSVWSELPHEQKQALQKDVQEVRQAMGPLRRIRKAKRSSFWGEEETDSDLITDELGEDDFEEDDILSMGHGKLEEHRELREYARIAIWEMPLLSKHAKPFQPPVQGEVLRFRYTSYMGEFHPAEKKVVVEFCPRDLDLSEVQQSKLAKLAGPRYNPETDIIRMGCEMFEHQAQNKRYLGDLVEKMVAEAKDPTDTFEDIPLDTRHHTFKTKPKFPKEWRLTPERRAELEALRQQSFLLDESKKNEGALVDGSQRIQHALAPPPASDIQGKVAELLTVPAQQKASGPKAKRR</sequence>
<reference evidence="2" key="1">
    <citation type="submission" date="2023-06" db="EMBL/GenBank/DDBJ databases">
        <title>Genome-scale phylogeny and comparative genomics of the fungal order Sordariales.</title>
        <authorList>
            <consortium name="Lawrence Berkeley National Laboratory"/>
            <person name="Hensen N."/>
            <person name="Bonometti L."/>
            <person name="Westerberg I."/>
            <person name="Brannstrom I.O."/>
            <person name="Guillou S."/>
            <person name="Cros-Aarteil S."/>
            <person name="Calhoun S."/>
            <person name="Haridas S."/>
            <person name="Kuo A."/>
            <person name="Mondo S."/>
            <person name="Pangilinan J."/>
            <person name="Riley R."/>
            <person name="Labutti K."/>
            <person name="Andreopoulos B."/>
            <person name="Lipzen A."/>
            <person name="Chen C."/>
            <person name="Yanf M."/>
            <person name="Daum C."/>
            <person name="Ng V."/>
            <person name="Clum A."/>
            <person name="Steindorff A."/>
            <person name="Ohm R."/>
            <person name="Martin F."/>
            <person name="Silar P."/>
            <person name="Natvig D."/>
            <person name="Lalanne C."/>
            <person name="Gautier V."/>
            <person name="Ament-Velasquez S.L."/>
            <person name="Kruys A."/>
            <person name="Hutchinson M.I."/>
            <person name="Powell A.J."/>
            <person name="Barry K."/>
            <person name="Miller A.N."/>
            <person name="Grigoriev I.V."/>
            <person name="Debuchy R."/>
            <person name="Gladieux P."/>
            <person name="Thoren M.H."/>
            <person name="Johannesson H."/>
        </authorList>
    </citation>
    <scope>NUCLEOTIDE SEQUENCE</scope>
    <source>
        <strain evidence="2">8032-3</strain>
    </source>
</reference>
<dbReference type="AlphaFoldDB" id="A0AAJ0BQX9"/>
<protein>
    <submittedName>
        <fullName evidence="2">37S ribosomal protein S24, mitochondrial</fullName>
    </submittedName>
</protein>
<keyword evidence="2" id="KW-0689">Ribosomal protein</keyword>
<dbReference type="GO" id="GO:0032543">
    <property type="term" value="P:mitochondrial translation"/>
    <property type="evidence" value="ECO:0007669"/>
    <property type="project" value="InterPro"/>
</dbReference>
<evidence type="ECO:0000313" key="2">
    <source>
        <dbReference type="EMBL" id="KAK1762407.1"/>
    </source>
</evidence>
<dbReference type="Proteomes" id="UP001244011">
    <property type="component" value="Unassembled WGS sequence"/>
</dbReference>
<evidence type="ECO:0000313" key="3">
    <source>
        <dbReference type="Proteomes" id="UP001244011"/>
    </source>
</evidence>
<dbReference type="InterPro" id="IPR019349">
    <property type="entry name" value="Ribosomal_mS35_mit"/>
</dbReference>
<dbReference type="InterPro" id="IPR039848">
    <property type="entry name" value="Ribosomal_mS35_mt"/>
</dbReference>
<evidence type="ECO:0000259" key="1">
    <source>
        <dbReference type="Pfam" id="PF10213"/>
    </source>
</evidence>
<proteinExistence type="predicted"/>
<keyword evidence="2" id="KW-0687">Ribonucleoprotein</keyword>
<dbReference type="PANTHER" id="PTHR13490">
    <property type="entry name" value="MITOCHONDRIAL 28S RIBOSOMAL PROTEIN S28"/>
    <property type="match status" value="1"/>
</dbReference>
<keyword evidence="3" id="KW-1185">Reference proteome</keyword>